<evidence type="ECO:0008006" key="5">
    <source>
        <dbReference type="Google" id="ProtNLM"/>
    </source>
</evidence>
<keyword evidence="2" id="KW-1133">Transmembrane helix</keyword>
<accession>A0ABV0Y6R9</accession>
<organism evidence="3 4">
    <name type="scientific">Ameca splendens</name>
    <dbReference type="NCBI Taxonomy" id="208324"/>
    <lineage>
        <taxon>Eukaryota</taxon>
        <taxon>Metazoa</taxon>
        <taxon>Chordata</taxon>
        <taxon>Craniata</taxon>
        <taxon>Vertebrata</taxon>
        <taxon>Euteleostomi</taxon>
        <taxon>Actinopterygii</taxon>
        <taxon>Neopterygii</taxon>
        <taxon>Teleostei</taxon>
        <taxon>Neoteleostei</taxon>
        <taxon>Acanthomorphata</taxon>
        <taxon>Ovalentaria</taxon>
        <taxon>Atherinomorphae</taxon>
        <taxon>Cyprinodontiformes</taxon>
        <taxon>Goodeidae</taxon>
        <taxon>Ameca</taxon>
    </lineage>
</organism>
<comment type="caution">
    <text evidence="3">The sequence shown here is derived from an EMBL/GenBank/DDBJ whole genome shotgun (WGS) entry which is preliminary data.</text>
</comment>
<feature type="region of interest" description="Disordered" evidence="1">
    <location>
        <begin position="50"/>
        <end position="69"/>
    </location>
</feature>
<sequence length="69" mass="7909">MCYYVLLRVTMCYYVLLRQVVQIVVGMSTTASTTYCMRRFLRTRFLWRSESKVSSEDEDAGGSGSSCTD</sequence>
<evidence type="ECO:0000256" key="2">
    <source>
        <dbReference type="SAM" id="Phobius"/>
    </source>
</evidence>
<evidence type="ECO:0000313" key="3">
    <source>
        <dbReference type="EMBL" id="MEQ2289483.1"/>
    </source>
</evidence>
<dbReference type="EMBL" id="JAHRIP010023354">
    <property type="protein sequence ID" value="MEQ2289483.1"/>
    <property type="molecule type" value="Genomic_DNA"/>
</dbReference>
<keyword evidence="2" id="KW-0472">Membrane</keyword>
<dbReference type="Proteomes" id="UP001469553">
    <property type="component" value="Unassembled WGS sequence"/>
</dbReference>
<protein>
    <recommendedName>
        <fullName evidence="5">Secreted protein</fullName>
    </recommendedName>
</protein>
<evidence type="ECO:0000313" key="4">
    <source>
        <dbReference type="Proteomes" id="UP001469553"/>
    </source>
</evidence>
<proteinExistence type="predicted"/>
<gene>
    <name evidence="3" type="ORF">AMECASPLE_033461</name>
</gene>
<name>A0ABV0Y6R9_9TELE</name>
<evidence type="ECO:0000256" key="1">
    <source>
        <dbReference type="SAM" id="MobiDB-lite"/>
    </source>
</evidence>
<keyword evidence="4" id="KW-1185">Reference proteome</keyword>
<feature type="transmembrane region" description="Helical" evidence="2">
    <location>
        <begin position="20"/>
        <end position="41"/>
    </location>
</feature>
<reference evidence="3 4" key="1">
    <citation type="submission" date="2021-06" db="EMBL/GenBank/DDBJ databases">
        <authorList>
            <person name="Palmer J.M."/>
        </authorList>
    </citation>
    <scope>NUCLEOTIDE SEQUENCE [LARGE SCALE GENOMIC DNA]</scope>
    <source>
        <strain evidence="3 4">AS_MEX2019</strain>
        <tissue evidence="3">Muscle</tissue>
    </source>
</reference>
<keyword evidence="2" id="KW-0812">Transmembrane</keyword>